<sequence length="144" mass="16098">MGAVNSFKYCLHLVLATWRNVPSRVSSARVLVISNIGLLTWYLLKVSASNGRGATVSTKGQVKAIPLTKFLPNRCLFYLLFLYLFRLTPHNSHNSVSSSPPMSPMNVSLQVGLVKRNHLRHRYQMPFAGLLAHILPPFSQPLVN</sequence>
<evidence type="ECO:0000313" key="1">
    <source>
        <dbReference type="EMBL" id="VEL07354.1"/>
    </source>
</evidence>
<evidence type="ECO:0000313" key="2">
    <source>
        <dbReference type="Proteomes" id="UP000784294"/>
    </source>
</evidence>
<dbReference type="Proteomes" id="UP000784294">
    <property type="component" value="Unassembled WGS sequence"/>
</dbReference>
<gene>
    <name evidence="1" type="ORF">PXEA_LOCUS794</name>
</gene>
<dbReference type="AlphaFoldDB" id="A0A3S4ZMU4"/>
<accession>A0A3S4ZMU4</accession>
<proteinExistence type="predicted"/>
<keyword evidence="2" id="KW-1185">Reference proteome</keyword>
<protein>
    <submittedName>
        <fullName evidence="1">Uncharacterized protein</fullName>
    </submittedName>
</protein>
<organism evidence="1 2">
    <name type="scientific">Protopolystoma xenopodis</name>
    <dbReference type="NCBI Taxonomy" id="117903"/>
    <lineage>
        <taxon>Eukaryota</taxon>
        <taxon>Metazoa</taxon>
        <taxon>Spiralia</taxon>
        <taxon>Lophotrochozoa</taxon>
        <taxon>Platyhelminthes</taxon>
        <taxon>Monogenea</taxon>
        <taxon>Polyopisthocotylea</taxon>
        <taxon>Polystomatidea</taxon>
        <taxon>Polystomatidae</taxon>
        <taxon>Protopolystoma</taxon>
    </lineage>
</organism>
<reference evidence="1" key="1">
    <citation type="submission" date="2018-11" db="EMBL/GenBank/DDBJ databases">
        <authorList>
            <consortium name="Pathogen Informatics"/>
        </authorList>
    </citation>
    <scope>NUCLEOTIDE SEQUENCE</scope>
</reference>
<name>A0A3S4ZMU4_9PLAT</name>
<dbReference type="EMBL" id="CAAALY010001548">
    <property type="protein sequence ID" value="VEL07354.1"/>
    <property type="molecule type" value="Genomic_DNA"/>
</dbReference>
<comment type="caution">
    <text evidence="1">The sequence shown here is derived from an EMBL/GenBank/DDBJ whole genome shotgun (WGS) entry which is preliminary data.</text>
</comment>